<dbReference type="NCBIfam" id="TIGR01297">
    <property type="entry name" value="CDF"/>
    <property type="match status" value="1"/>
</dbReference>
<gene>
    <name evidence="8" type="ORF">S06H3_61112</name>
</gene>
<evidence type="ECO:0000256" key="6">
    <source>
        <dbReference type="SAM" id="Phobius"/>
    </source>
</evidence>
<dbReference type="Pfam" id="PF01545">
    <property type="entry name" value="Cation_efflux"/>
    <property type="match status" value="1"/>
</dbReference>
<keyword evidence="5 6" id="KW-0472">Membrane</keyword>
<dbReference type="GO" id="GO:0005886">
    <property type="term" value="C:plasma membrane"/>
    <property type="evidence" value="ECO:0007669"/>
    <property type="project" value="TreeGrafter"/>
</dbReference>
<comment type="subcellular location">
    <subcellularLocation>
        <location evidence="1">Membrane</location>
        <topology evidence="1">Multi-pass membrane protein</topology>
    </subcellularLocation>
</comment>
<proteinExistence type="predicted"/>
<dbReference type="GO" id="GO:0006882">
    <property type="term" value="P:intracellular zinc ion homeostasis"/>
    <property type="evidence" value="ECO:0007669"/>
    <property type="project" value="TreeGrafter"/>
</dbReference>
<feature type="non-terminal residue" evidence="8">
    <location>
        <position position="128"/>
    </location>
</feature>
<dbReference type="GO" id="GO:0015093">
    <property type="term" value="F:ferrous iron transmembrane transporter activity"/>
    <property type="evidence" value="ECO:0007669"/>
    <property type="project" value="TreeGrafter"/>
</dbReference>
<feature type="transmembrane region" description="Helical" evidence="6">
    <location>
        <begin position="87"/>
        <end position="105"/>
    </location>
</feature>
<evidence type="ECO:0000256" key="5">
    <source>
        <dbReference type="ARBA" id="ARBA00023136"/>
    </source>
</evidence>
<reference evidence="8" key="1">
    <citation type="journal article" date="2014" name="Front. Microbiol.">
        <title>High frequency of phylogenetically diverse reductive dehalogenase-homologous genes in deep subseafloor sedimentary metagenomes.</title>
        <authorList>
            <person name="Kawai M."/>
            <person name="Futagami T."/>
            <person name="Toyoda A."/>
            <person name="Takaki Y."/>
            <person name="Nishi S."/>
            <person name="Hori S."/>
            <person name="Arai W."/>
            <person name="Tsubouchi T."/>
            <person name="Morono Y."/>
            <person name="Uchiyama I."/>
            <person name="Ito T."/>
            <person name="Fujiyama A."/>
            <person name="Inagaki F."/>
            <person name="Takami H."/>
        </authorList>
    </citation>
    <scope>NUCLEOTIDE SEQUENCE</scope>
    <source>
        <strain evidence="8">Expedition CK06-06</strain>
    </source>
</reference>
<comment type="caution">
    <text evidence="8">The sequence shown here is derived from an EMBL/GenBank/DDBJ whole genome shotgun (WGS) entry which is preliminary data.</text>
</comment>
<keyword evidence="4 6" id="KW-1133">Transmembrane helix</keyword>
<dbReference type="SUPFAM" id="SSF161111">
    <property type="entry name" value="Cation efflux protein transmembrane domain-like"/>
    <property type="match status" value="1"/>
</dbReference>
<dbReference type="InterPro" id="IPR058533">
    <property type="entry name" value="Cation_efflux_TM"/>
</dbReference>
<feature type="transmembrane region" description="Helical" evidence="6">
    <location>
        <begin position="21"/>
        <end position="40"/>
    </location>
</feature>
<evidence type="ECO:0000256" key="2">
    <source>
        <dbReference type="ARBA" id="ARBA00022448"/>
    </source>
</evidence>
<feature type="domain" description="Cation efflux protein transmembrane" evidence="7">
    <location>
        <begin position="20"/>
        <end position="125"/>
    </location>
</feature>
<dbReference type="Gene3D" id="1.20.1510.10">
    <property type="entry name" value="Cation efflux protein transmembrane domain"/>
    <property type="match status" value="1"/>
</dbReference>
<evidence type="ECO:0000259" key="7">
    <source>
        <dbReference type="Pfam" id="PF01545"/>
    </source>
</evidence>
<evidence type="ECO:0000256" key="1">
    <source>
        <dbReference type="ARBA" id="ARBA00004141"/>
    </source>
</evidence>
<evidence type="ECO:0000313" key="8">
    <source>
        <dbReference type="EMBL" id="GAI49857.1"/>
    </source>
</evidence>
<protein>
    <recommendedName>
        <fullName evidence="7">Cation efflux protein transmembrane domain-containing protein</fullName>
    </recommendedName>
</protein>
<dbReference type="GO" id="GO:0015341">
    <property type="term" value="F:zinc efflux antiporter activity"/>
    <property type="evidence" value="ECO:0007669"/>
    <property type="project" value="TreeGrafter"/>
</dbReference>
<dbReference type="AlphaFoldDB" id="X1P0L5"/>
<name>X1P0L5_9ZZZZ</name>
<dbReference type="InterPro" id="IPR027469">
    <property type="entry name" value="Cation_efflux_TMD_sf"/>
</dbReference>
<keyword evidence="3 6" id="KW-0812">Transmembrane</keyword>
<dbReference type="EMBL" id="BARV01040003">
    <property type="protein sequence ID" value="GAI49857.1"/>
    <property type="molecule type" value="Genomic_DNA"/>
</dbReference>
<dbReference type="PANTHER" id="PTHR43840:SF15">
    <property type="entry name" value="MITOCHONDRIAL METAL TRANSPORTER 1-RELATED"/>
    <property type="match status" value="1"/>
</dbReference>
<dbReference type="InterPro" id="IPR002524">
    <property type="entry name" value="Cation_efflux"/>
</dbReference>
<organism evidence="8">
    <name type="scientific">marine sediment metagenome</name>
    <dbReference type="NCBI Taxonomy" id="412755"/>
    <lineage>
        <taxon>unclassified sequences</taxon>
        <taxon>metagenomes</taxon>
        <taxon>ecological metagenomes</taxon>
    </lineage>
</organism>
<keyword evidence="2" id="KW-0813">Transport</keyword>
<sequence length="128" mass="14576">MDRNSGLINSKGLYMKKIAMFSILVSIFLVIIKITVAYFTNSIGVFSEALNNGLDLVTVIATYMAIRISIRPADKDHTYGHGKYENLSAFLEIVIISALSFFIIYKSIQRIIYKNIVLNLNWYVFLIL</sequence>
<dbReference type="GO" id="GO:0015086">
    <property type="term" value="F:cadmium ion transmembrane transporter activity"/>
    <property type="evidence" value="ECO:0007669"/>
    <property type="project" value="TreeGrafter"/>
</dbReference>
<dbReference type="InterPro" id="IPR050291">
    <property type="entry name" value="CDF_Transporter"/>
</dbReference>
<dbReference type="PANTHER" id="PTHR43840">
    <property type="entry name" value="MITOCHONDRIAL METAL TRANSPORTER 1-RELATED"/>
    <property type="match status" value="1"/>
</dbReference>
<evidence type="ECO:0000256" key="3">
    <source>
        <dbReference type="ARBA" id="ARBA00022692"/>
    </source>
</evidence>
<evidence type="ECO:0000256" key="4">
    <source>
        <dbReference type="ARBA" id="ARBA00022989"/>
    </source>
</evidence>
<accession>X1P0L5</accession>